<dbReference type="KEGG" id="mng:MNEG_7791"/>
<dbReference type="GO" id="GO:0003677">
    <property type="term" value="F:DNA binding"/>
    <property type="evidence" value="ECO:0007669"/>
    <property type="project" value="UniProtKB-UniRule"/>
</dbReference>
<feature type="compositionally biased region" description="Low complexity" evidence="3">
    <location>
        <begin position="686"/>
        <end position="704"/>
    </location>
</feature>
<dbReference type="Gene3D" id="3.40.190.10">
    <property type="entry name" value="Periplasmic binding protein-like II"/>
    <property type="match status" value="2"/>
</dbReference>
<reference evidence="5 6" key="1">
    <citation type="journal article" date="2013" name="BMC Genomics">
        <title>Reconstruction of the lipid metabolism for the microalga Monoraphidium neglectum from its genome sequence reveals characteristics suitable for biofuel production.</title>
        <authorList>
            <person name="Bogen C."/>
            <person name="Al-Dilaimi A."/>
            <person name="Albersmeier A."/>
            <person name="Wichmann J."/>
            <person name="Grundmann M."/>
            <person name="Rupp O."/>
            <person name="Lauersen K.J."/>
            <person name="Blifernez-Klassen O."/>
            <person name="Kalinowski J."/>
            <person name="Goesmann A."/>
            <person name="Mussgnug J.H."/>
            <person name="Kruse O."/>
        </authorList>
    </citation>
    <scope>NUCLEOTIDE SEQUENCE [LARGE SCALE GENOMIC DNA]</scope>
    <source>
        <strain evidence="5 6">SAG 48.87</strain>
    </source>
</reference>
<evidence type="ECO:0000313" key="6">
    <source>
        <dbReference type="Proteomes" id="UP000054498"/>
    </source>
</evidence>
<feature type="domain" description="HMG box" evidence="4">
    <location>
        <begin position="484"/>
        <end position="550"/>
    </location>
</feature>
<dbReference type="RefSeq" id="XP_013899191.1">
    <property type="nucleotide sequence ID" value="XM_014043737.1"/>
</dbReference>
<dbReference type="InterPro" id="IPR050962">
    <property type="entry name" value="Phosphate-bind_PstS"/>
</dbReference>
<dbReference type="Pfam" id="PF12849">
    <property type="entry name" value="PBP_like_2"/>
    <property type="match status" value="1"/>
</dbReference>
<dbReference type="CDD" id="cd00084">
    <property type="entry name" value="HMG-box_SF"/>
    <property type="match status" value="2"/>
</dbReference>
<keyword evidence="2" id="KW-0238">DNA-binding</keyword>
<dbReference type="Proteomes" id="UP000054498">
    <property type="component" value="Unassembled WGS sequence"/>
</dbReference>
<feature type="region of interest" description="Disordered" evidence="3">
    <location>
        <begin position="674"/>
        <end position="704"/>
    </location>
</feature>
<dbReference type="OrthoDB" id="511982at2759"/>
<dbReference type="GO" id="GO:0005634">
    <property type="term" value="C:nucleus"/>
    <property type="evidence" value="ECO:0007669"/>
    <property type="project" value="UniProtKB-UniRule"/>
</dbReference>
<evidence type="ECO:0000259" key="4">
    <source>
        <dbReference type="PROSITE" id="PS50118"/>
    </source>
</evidence>
<proteinExistence type="inferred from homology"/>
<dbReference type="EMBL" id="KK101634">
    <property type="protein sequence ID" value="KIZ00172.1"/>
    <property type="molecule type" value="Genomic_DNA"/>
</dbReference>
<evidence type="ECO:0000256" key="1">
    <source>
        <dbReference type="ARBA" id="ARBA00008725"/>
    </source>
</evidence>
<protein>
    <submittedName>
        <fullName evidence="5">Phosphate transport system substrate-binding protein</fullName>
    </submittedName>
</protein>
<dbReference type="SUPFAM" id="SSF47095">
    <property type="entry name" value="HMG-box"/>
    <property type="match status" value="3"/>
</dbReference>
<dbReference type="InterPro" id="IPR024370">
    <property type="entry name" value="PBP_domain"/>
</dbReference>
<dbReference type="PANTHER" id="PTHR42996">
    <property type="entry name" value="PHOSPHATE-BINDING PROTEIN PSTS"/>
    <property type="match status" value="1"/>
</dbReference>
<keyword evidence="6" id="KW-1185">Reference proteome</keyword>
<comment type="similarity">
    <text evidence="1">Belongs to the PstS family.</text>
</comment>
<name>A0A0D2MHP4_9CHLO</name>
<dbReference type="GeneID" id="25740667"/>
<feature type="DNA-binding region" description="HMG box" evidence="2">
    <location>
        <begin position="484"/>
        <end position="550"/>
    </location>
</feature>
<keyword evidence="2" id="KW-0539">Nucleus</keyword>
<dbReference type="InterPro" id="IPR036910">
    <property type="entry name" value="HMG_box_dom_sf"/>
</dbReference>
<dbReference type="STRING" id="145388.A0A0D2MHP4"/>
<dbReference type="SUPFAM" id="SSF53850">
    <property type="entry name" value="Periplasmic binding protein-like II"/>
    <property type="match status" value="1"/>
</dbReference>
<evidence type="ECO:0000256" key="2">
    <source>
        <dbReference type="PROSITE-ProRule" id="PRU00267"/>
    </source>
</evidence>
<dbReference type="Gene3D" id="1.10.30.10">
    <property type="entry name" value="High mobility group box domain"/>
    <property type="match status" value="3"/>
</dbReference>
<accession>A0A0D2MHP4</accession>
<dbReference type="PANTHER" id="PTHR42996:SF1">
    <property type="entry name" value="PHOSPHATE-BINDING PROTEIN PSTS"/>
    <property type="match status" value="1"/>
</dbReference>
<organism evidence="5 6">
    <name type="scientific">Monoraphidium neglectum</name>
    <dbReference type="NCBI Taxonomy" id="145388"/>
    <lineage>
        <taxon>Eukaryota</taxon>
        <taxon>Viridiplantae</taxon>
        <taxon>Chlorophyta</taxon>
        <taxon>core chlorophytes</taxon>
        <taxon>Chlorophyceae</taxon>
        <taxon>CS clade</taxon>
        <taxon>Sphaeropleales</taxon>
        <taxon>Selenastraceae</taxon>
        <taxon>Monoraphidium</taxon>
    </lineage>
</organism>
<gene>
    <name evidence="5" type="ORF">MNEG_7791</name>
</gene>
<dbReference type="SMART" id="SM00398">
    <property type="entry name" value="HMG"/>
    <property type="match status" value="3"/>
</dbReference>
<dbReference type="PROSITE" id="PS50118">
    <property type="entry name" value="HMG_BOX_2"/>
    <property type="match status" value="1"/>
</dbReference>
<evidence type="ECO:0000256" key="3">
    <source>
        <dbReference type="SAM" id="MobiDB-lite"/>
    </source>
</evidence>
<dbReference type="AlphaFoldDB" id="A0A0D2MHP4"/>
<dbReference type="InterPro" id="IPR009071">
    <property type="entry name" value="HMG_box_dom"/>
</dbReference>
<sequence>MCHQDASPRSSAGLHGSGTSNPAMLLWRVFDDLSVRARPAVRFTYRAVGSGVGQQEFAAGVSDWGCGDIPMSAAGFKAAAARVRSGGGRLGFTRTDSGVVHVPFLVGTVSVFHSAPGAKALRLPPCLLAKIFSGKITTWDDPQISSASPGLKVPSGQPICVLRRGGASSSTYGLSAYLAQACPGEWATPAAADWPAGLAAVGHAQDNTQRLVDTLAGVAYCIGYAESAQGWDAGLQEVALTNADGRELTAKEADLGAVVSTVLHTSPRTPAPPLNLAASCSFAQRMPPLDADWSGVTLVNLPGPATWPIALPTMLYLPTDATSLGAAGQLLRALATHLLSDEVQGTLLPTFGFQPLPPALLSEVRRQWEGLVRADNAFPAWRFENGTQPLVGMAPYIFSAKRGSYTLNEAAQLQKTQDQLQAARGEIQALRDSAAADARTTKALSAAALALSSAALLAAAAAASTVAGTRKKALDIAEAESKGAGRTPSAFSLYVKATSAQHFTSGQPFAEGVRRAGAAWKALGDAERAPYLQRAQAAKDVKAADPAGAKRRKKSATAGDVPRALTAYAIFIQQTSSRWFAGGATGKDALRRAGEAWGAMSDTEKAPYVALALKSKLAAAAARGEAEKKADAERAPLTAYAAFVAETVARRRDEEPGGEPRSGKQRLMDAAAAWRGLPESEKVKRQQAASSARAEWAAARAREA</sequence>
<evidence type="ECO:0000313" key="5">
    <source>
        <dbReference type="EMBL" id="KIZ00172.1"/>
    </source>
</evidence>